<organism evidence="2 3">
    <name type="scientific">Thanatephorus cucumeris (strain AG1-IB / isolate 7/3/14)</name>
    <name type="common">Lettuce bottom rot fungus</name>
    <name type="synonym">Rhizoctonia solani</name>
    <dbReference type="NCBI Taxonomy" id="1108050"/>
    <lineage>
        <taxon>Eukaryota</taxon>
        <taxon>Fungi</taxon>
        <taxon>Dikarya</taxon>
        <taxon>Basidiomycota</taxon>
        <taxon>Agaricomycotina</taxon>
        <taxon>Agaricomycetes</taxon>
        <taxon>Cantharellales</taxon>
        <taxon>Ceratobasidiaceae</taxon>
        <taxon>Rhizoctonia</taxon>
        <taxon>Rhizoctonia solani AG-1</taxon>
    </lineage>
</organism>
<evidence type="ECO:0000256" key="1">
    <source>
        <dbReference type="SAM" id="MobiDB-lite"/>
    </source>
</evidence>
<feature type="compositionally biased region" description="Polar residues" evidence="1">
    <location>
        <begin position="71"/>
        <end position="87"/>
    </location>
</feature>
<proteinExistence type="predicted"/>
<keyword evidence="3" id="KW-1185">Reference proteome</keyword>
<feature type="region of interest" description="Disordered" evidence="1">
    <location>
        <begin position="122"/>
        <end position="150"/>
    </location>
</feature>
<dbReference type="OrthoDB" id="3206916at2759"/>
<name>A0A0B7F856_THACB</name>
<evidence type="ECO:0000313" key="3">
    <source>
        <dbReference type="Proteomes" id="UP000059188"/>
    </source>
</evidence>
<evidence type="ECO:0000313" key="2">
    <source>
        <dbReference type="EMBL" id="CEL54236.1"/>
    </source>
</evidence>
<feature type="compositionally biased region" description="Basic and acidic residues" evidence="1">
    <location>
        <begin position="122"/>
        <end position="139"/>
    </location>
</feature>
<dbReference type="Proteomes" id="UP000059188">
    <property type="component" value="Unassembled WGS sequence"/>
</dbReference>
<dbReference type="AlphaFoldDB" id="A0A0B7F856"/>
<reference evidence="2 3" key="1">
    <citation type="submission" date="2014-11" db="EMBL/GenBank/DDBJ databases">
        <authorList>
            <person name="Wibberg Daniel"/>
        </authorList>
    </citation>
    <scope>NUCLEOTIDE SEQUENCE [LARGE SCALE GENOMIC DNA]</scope>
    <source>
        <strain evidence="2">Rhizoctonia solani AG1-IB 7/3/14</strain>
    </source>
</reference>
<protein>
    <submittedName>
        <fullName evidence="2">Uncharacterized protein</fullName>
    </submittedName>
</protein>
<feature type="region of interest" description="Disordered" evidence="1">
    <location>
        <begin position="67"/>
        <end position="93"/>
    </location>
</feature>
<accession>A0A0B7F856</accession>
<dbReference type="STRING" id="1108050.A0A0B7F856"/>
<sequence length="150" mass="16976">MDFRIIASKLEWLDAALIAVFHQGIKAEVRSKLIEFTLHKNFITLDKFISTACLIDDTLFEARHKLRKDSNPSTSAQRPAQGRSGNFVSRGVQEQRWKAGDCTKCGGKLHKWEECKNGWHLKSSECPKPESRKAAEAKELSPVPTVLRKV</sequence>
<gene>
    <name evidence="2" type="ORF">RSOLAG1IB_11634</name>
</gene>
<dbReference type="EMBL" id="LN679258">
    <property type="protein sequence ID" value="CEL54236.1"/>
    <property type="molecule type" value="Genomic_DNA"/>
</dbReference>